<evidence type="ECO:0000256" key="1">
    <source>
        <dbReference type="ARBA" id="ARBA00000061"/>
    </source>
</evidence>
<keyword evidence="18" id="KW-0179">Complement alternate pathway</keyword>
<feature type="domain" description="Sushi" evidence="33">
    <location>
        <begin position="82"/>
        <end position="141"/>
    </location>
</feature>
<dbReference type="InterPro" id="IPR001314">
    <property type="entry name" value="Peptidase_S1A"/>
</dbReference>
<dbReference type="SMART" id="SM00020">
    <property type="entry name" value="Tryp_SPc"/>
    <property type="match status" value="1"/>
</dbReference>
<evidence type="ECO:0000256" key="26">
    <source>
        <dbReference type="PIRSR" id="PIRSR001154-1"/>
    </source>
</evidence>
<dbReference type="GO" id="GO:0006508">
    <property type="term" value="P:proteolysis"/>
    <property type="evidence" value="ECO:0007669"/>
    <property type="project" value="UniProtKB-KW"/>
</dbReference>
<dbReference type="GO" id="GO:0009986">
    <property type="term" value="C:cell surface"/>
    <property type="evidence" value="ECO:0007669"/>
    <property type="project" value="UniProtKB-SubCell"/>
</dbReference>
<keyword evidence="16" id="KW-0391">Immunity</keyword>
<evidence type="ECO:0000256" key="9">
    <source>
        <dbReference type="ARBA" id="ARBA00022588"/>
    </source>
</evidence>
<comment type="function">
    <text evidence="22">Serine protease component of the complement C3 and C5 convertase complexes of the alternative complement pathway. Following cleavage and activation by factor D (CFD), forms the C3 convertase together with complement C3b. As part of the C3 convertase, cleaves and activates C3 into C3a anaphylatoxin and C3b opsonin, the next components of the complement pathways. When an additional complement C3b molecule binds to the C3 convertase, forms the C5 convertase, which cleaves and activates C5 into C5a anaphylatoxin and C5b component of the membrane attack complex.</text>
</comment>
<dbReference type="SUPFAM" id="SSF53300">
    <property type="entry name" value="vWA-like"/>
    <property type="match status" value="1"/>
</dbReference>
<keyword evidence="13" id="KW-0677">Repeat</keyword>
<reference evidence="34" key="2">
    <citation type="submission" date="2025-09" db="UniProtKB">
        <authorList>
            <consortium name="Ensembl"/>
        </authorList>
    </citation>
    <scope>IDENTIFICATION</scope>
</reference>
<feature type="domain" description="SRCR" evidence="32">
    <location>
        <begin position="30"/>
        <end position="147"/>
    </location>
</feature>
<feature type="chain" id="PRO_5034699846" description="Complement factor B" evidence="29">
    <location>
        <begin position="16"/>
        <end position="762"/>
    </location>
</feature>
<evidence type="ECO:0000256" key="8">
    <source>
        <dbReference type="ARBA" id="ARBA00022525"/>
    </source>
</evidence>
<evidence type="ECO:0000256" key="28">
    <source>
        <dbReference type="PROSITE-ProRule" id="PRU00302"/>
    </source>
</evidence>
<evidence type="ECO:0000259" key="30">
    <source>
        <dbReference type="PROSITE" id="PS50234"/>
    </source>
</evidence>
<keyword evidence="9" id="KW-0399">Innate immunity</keyword>
<comment type="subunit">
    <text evidence="24">Monomer. Interacts with complement C3b; this interaction is dependent on the presence of Mg(2+).</text>
</comment>
<evidence type="ECO:0000256" key="21">
    <source>
        <dbReference type="ARBA" id="ARBA00093327"/>
    </source>
</evidence>
<comment type="cofactor">
    <cofactor evidence="2">
        <name>Mn(2+)</name>
        <dbReference type="ChEBI" id="CHEBI:29035"/>
    </cofactor>
</comment>
<comment type="subcellular location">
    <subcellularLocation>
        <location evidence="4">Cell surface</location>
    </subcellularLocation>
    <subcellularLocation>
        <location evidence="5">Secreted</location>
    </subcellularLocation>
</comment>
<evidence type="ECO:0000259" key="33">
    <source>
        <dbReference type="PROSITE" id="PS50923"/>
    </source>
</evidence>
<evidence type="ECO:0000256" key="2">
    <source>
        <dbReference type="ARBA" id="ARBA00001936"/>
    </source>
</evidence>
<evidence type="ECO:0000256" key="5">
    <source>
        <dbReference type="ARBA" id="ARBA00004613"/>
    </source>
</evidence>
<comment type="function">
    <text evidence="21">Involved in proliferation and differentiation of preactivated B-lymphocytes, rapid spreading of peripheral blood monocytes, stimulation of lymphocyte blastogenesis and lysis of erythrocytes.</text>
</comment>
<keyword evidence="12 29" id="KW-0732">Signal</keyword>
<dbReference type="GO" id="GO:0070062">
    <property type="term" value="C:extracellular exosome"/>
    <property type="evidence" value="ECO:0007669"/>
    <property type="project" value="TreeGrafter"/>
</dbReference>
<dbReference type="SUPFAM" id="SSF57535">
    <property type="entry name" value="Complement control module/SCR domain"/>
    <property type="match status" value="2"/>
</dbReference>
<keyword evidence="11" id="KW-0645">Protease</keyword>
<evidence type="ECO:0000256" key="12">
    <source>
        <dbReference type="ARBA" id="ARBA00022729"/>
    </source>
</evidence>
<evidence type="ECO:0000256" key="23">
    <source>
        <dbReference type="ARBA" id="ARBA00093434"/>
    </source>
</evidence>
<name>A0A8C5MM39_9ANUR</name>
<feature type="domain" description="Sushi" evidence="33">
    <location>
        <begin position="144"/>
        <end position="201"/>
    </location>
</feature>
<dbReference type="Gene3D" id="3.40.50.410">
    <property type="entry name" value="von Willebrand factor, type A domain"/>
    <property type="match status" value="1"/>
</dbReference>
<dbReference type="PANTHER" id="PTHR46393:SF1">
    <property type="entry name" value="COMPLEMENT FACTOR B"/>
    <property type="match status" value="1"/>
</dbReference>
<evidence type="ECO:0000313" key="35">
    <source>
        <dbReference type="Proteomes" id="UP000694569"/>
    </source>
</evidence>
<dbReference type="PROSITE" id="PS00134">
    <property type="entry name" value="TRYPSIN_HIS"/>
    <property type="match status" value="1"/>
</dbReference>
<evidence type="ECO:0000259" key="31">
    <source>
        <dbReference type="PROSITE" id="PS50240"/>
    </source>
</evidence>
<dbReference type="Ensembl" id="ENSLLET00000017307.1">
    <property type="protein sequence ID" value="ENSLLEP00000016674.1"/>
    <property type="gene ID" value="ENSLLEG00000010610.1"/>
</dbReference>
<feature type="domain" description="VWFA" evidence="30">
    <location>
        <begin position="249"/>
        <end position="447"/>
    </location>
</feature>
<comment type="function">
    <text evidence="23">Precursor of the catalytic component of the C3 and C5 convertase complexes of the alternative pathway of the complement system, a cascade of proteins that leads to phagocytosis and breakdown of pathogens and signaling that strengthens the adaptive immune system. The alternative complement pathway acts as an amplification loop that enhances other complement pathways (classical, lectin and GZMK) by promoting formation of additional C3 and C5 convertases. CFB is cleaved and activated by CFD to generate Ba and Bb chains; Bb chain constituting the catalytic component of the C3 and C5 convertases.</text>
</comment>
<dbReference type="InterPro" id="IPR001254">
    <property type="entry name" value="Trypsin_dom"/>
</dbReference>
<accession>A0A8C5MM39</accession>
<evidence type="ECO:0000256" key="14">
    <source>
        <dbReference type="ARBA" id="ARBA00022801"/>
    </source>
</evidence>
<evidence type="ECO:0000256" key="29">
    <source>
        <dbReference type="SAM" id="SignalP"/>
    </source>
</evidence>
<evidence type="ECO:0000256" key="13">
    <source>
        <dbReference type="ARBA" id="ARBA00022737"/>
    </source>
</evidence>
<dbReference type="CDD" id="cd00190">
    <property type="entry name" value="Tryp_SPc"/>
    <property type="match status" value="1"/>
</dbReference>
<dbReference type="PANTHER" id="PTHR46393">
    <property type="entry name" value="SUSHI DOMAIN-CONTAINING PROTEIN"/>
    <property type="match status" value="1"/>
</dbReference>
<keyword evidence="35" id="KW-1185">Reference proteome</keyword>
<sequence length="762" mass="86151">MLHFVLLSQVLVSAAFPTEEDKVPCDLRKVDISGGHYSLNEDEGTVEYSCPNGKFPYPGPTRKCLYNNLWENQNTKAVCKDVQCPSPVVFENGDYHPRGTSYVVGDVLQFECYGGFDLKGSEKRTCQENGKWSGKTTICDDHSGFCPNPGVPLGTRKDRTSYGIGDKVKYTCSSRLSMFGSKERECTEDKYWTGSEPSCRAWYTYDTAEEVSNMFSSTLTANVEVADPDKNPDAYEQRSIKVKKGDPMNIFIILDASKSVGNENFKTAKNSTITLIDKISTFEITPRYAIISYASKAIPIVSLSDKESLEAEDVIEKLKKFSYEAHADKGTNTRGALHAVYLMLISQEVKEKENFLKIRNVIVLMTDGKHNMGGDPGVEMEKIKSFLDIGEKDNELKRDEFLDVYVFGLGNGVDDNELNDLASKKDKEVHTFHLKNIDTMKNAFDTMIDETDALDMCGLNKEIPEKDIKGVEFTEIKLKEKIIEKFPWIVKIIILRGKSQETCKGTVLSKNFILTAAHCFELDDKPEEITIEAGGKSGLKVKDFYRHPLYKPEGKQDKHIRRSFDYDFALLELEEKLKFSAKTRPICIPCTKSSSWALRKKGEDIKCKEHEDILFKEELVKALFVAEEPNKNMEQKDVTIKMGAARDNCLQDARKLKEFENVTDIRDMVTDQFLCAGGTKPLVEPVTCKGDSGGPLIIEYKKRYIQVGVISWGTVNHCDKRGNRITTTTLPNHARDFHINVFPMLSWIKSVVKEDLVYLKDV</sequence>
<feature type="domain" description="Peptidase S1" evidence="31">
    <location>
        <begin position="468"/>
        <end position="753"/>
    </location>
</feature>
<evidence type="ECO:0000256" key="3">
    <source>
        <dbReference type="ARBA" id="ARBA00001946"/>
    </source>
</evidence>
<evidence type="ECO:0000256" key="7">
    <source>
        <dbReference type="ARBA" id="ARBA00018671"/>
    </source>
</evidence>
<dbReference type="SUPFAM" id="SSF50494">
    <property type="entry name" value="Trypsin-like serine proteases"/>
    <property type="match status" value="1"/>
</dbReference>
<dbReference type="GO" id="GO:0009617">
    <property type="term" value="P:response to bacterium"/>
    <property type="evidence" value="ECO:0007669"/>
    <property type="project" value="TreeGrafter"/>
</dbReference>
<feature type="active site" description="Charge relay system" evidence="26">
    <location>
        <position position="567"/>
    </location>
</feature>
<evidence type="ECO:0000256" key="24">
    <source>
        <dbReference type="ARBA" id="ARBA00093516"/>
    </source>
</evidence>
<dbReference type="InterPro" id="IPR018114">
    <property type="entry name" value="TRYPSIN_HIS"/>
</dbReference>
<dbReference type="InterPro" id="IPR001190">
    <property type="entry name" value="SRCR"/>
</dbReference>
<keyword evidence="8" id="KW-0964">Secreted</keyword>
<evidence type="ECO:0000256" key="10">
    <source>
        <dbReference type="ARBA" id="ARBA00022659"/>
    </source>
</evidence>
<evidence type="ECO:0000256" key="25">
    <source>
        <dbReference type="ARBA" id="ARBA00093582"/>
    </source>
</evidence>
<dbReference type="PROSITE" id="PS50234">
    <property type="entry name" value="VWFA"/>
    <property type="match status" value="1"/>
</dbReference>
<feature type="active site" description="Charge relay system" evidence="26">
    <location>
        <position position="692"/>
    </location>
</feature>
<dbReference type="PROSITE" id="PS50240">
    <property type="entry name" value="TRYPSIN_DOM"/>
    <property type="match status" value="1"/>
</dbReference>
<evidence type="ECO:0000256" key="17">
    <source>
        <dbReference type="ARBA" id="ARBA00023157"/>
    </source>
</evidence>
<dbReference type="FunFam" id="2.10.70.10:FF:000019">
    <property type="entry name" value="Complement factor b,-like"/>
    <property type="match status" value="1"/>
</dbReference>
<keyword evidence="17 28" id="KW-1015">Disulfide bond</keyword>
<evidence type="ECO:0000256" key="16">
    <source>
        <dbReference type="ARBA" id="ARBA00022859"/>
    </source>
</evidence>
<evidence type="ECO:0000256" key="11">
    <source>
        <dbReference type="ARBA" id="ARBA00022670"/>
    </source>
</evidence>
<evidence type="ECO:0000256" key="15">
    <source>
        <dbReference type="ARBA" id="ARBA00022825"/>
    </source>
</evidence>
<dbReference type="GO" id="GO:0006957">
    <property type="term" value="P:complement activation, alternative pathway"/>
    <property type="evidence" value="ECO:0007669"/>
    <property type="project" value="UniProtKB-KW"/>
</dbReference>
<keyword evidence="14" id="KW-0378">Hydrolase</keyword>
<comment type="subunit">
    <text evidence="25">Catalytic component of the C3 convertase of the alternative complement pathway, also named C3bBb, composed of complement factor B Bb and complement C3b. Catalytic component of the C5 convertase of the alternative complement pathway, also named C3bBb3b, composed of complement factor B Bb and additional molecules of complement C3b. Interacts to CFP; this interaction contributes to the stabilization of the active C3-convertase enzyme complex.</text>
</comment>
<feature type="disulfide bond" evidence="28">
    <location>
        <begin position="172"/>
        <end position="199"/>
    </location>
</feature>
<dbReference type="InterPro" id="IPR035976">
    <property type="entry name" value="Sushi/SCR/CCP_sf"/>
</dbReference>
<dbReference type="GeneTree" id="ENSGT00940000158605"/>
<dbReference type="Pfam" id="PF00092">
    <property type="entry name" value="VWA"/>
    <property type="match status" value="1"/>
</dbReference>
<evidence type="ECO:0000256" key="6">
    <source>
        <dbReference type="ARBA" id="ARBA00011934"/>
    </source>
</evidence>
<keyword evidence="15" id="KW-0720">Serine protease</keyword>
<dbReference type="AlphaFoldDB" id="A0A8C5MM39"/>
<dbReference type="Pfam" id="PF00084">
    <property type="entry name" value="Sushi"/>
    <property type="match status" value="2"/>
</dbReference>
<dbReference type="InterPro" id="IPR009003">
    <property type="entry name" value="Peptidase_S1_PA"/>
</dbReference>
<keyword evidence="10 28" id="KW-0768">Sushi</keyword>
<feature type="disulfide bond" evidence="28">
    <location>
        <begin position="112"/>
        <end position="139"/>
    </location>
</feature>
<dbReference type="InterPro" id="IPR000436">
    <property type="entry name" value="Sushi_SCR_CCP_dom"/>
</dbReference>
<evidence type="ECO:0000259" key="32">
    <source>
        <dbReference type="PROSITE" id="PS50287"/>
    </source>
</evidence>
<dbReference type="CDD" id="cd00033">
    <property type="entry name" value="CCP"/>
    <property type="match status" value="2"/>
</dbReference>
<dbReference type="InterPro" id="IPR011360">
    <property type="entry name" value="Compl_C2_B"/>
</dbReference>
<dbReference type="PRINTS" id="PR00722">
    <property type="entry name" value="CHYMOTRYPSIN"/>
</dbReference>
<protein>
    <recommendedName>
        <fullName evidence="7">Complement factor B</fullName>
        <ecNumber evidence="6">3.4.21.47</ecNumber>
    </recommendedName>
    <alternativeName>
        <fullName evidence="20">C3/C5 convertase</fullName>
    </alternativeName>
</protein>
<evidence type="ECO:0000256" key="27">
    <source>
        <dbReference type="PROSITE-ProRule" id="PRU00196"/>
    </source>
</evidence>
<dbReference type="Gene3D" id="2.10.70.10">
    <property type="entry name" value="Complement Module, domain 1"/>
    <property type="match status" value="3"/>
</dbReference>
<dbReference type="OrthoDB" id="6127264at2759"/>
<dbReference type="InterPro" id="IPR036465">
    <property type="entry name" value="vWFA_dom_sf"/>
</dbReference>
<evidence type="ECO:0000256" key="4">
    <source>
        <dbReference type="ARBA" id="ARBA00004241"/>
    </source>
</evidence>
<feature type="active site" description="Charge relay system" evidence="26">
    <location>
        <position position="518"/>
    </location>
</feature>
<reference evidence="34" key="1">
    <citation type="submission" date="2025-08" db="UniProtKB">
        <authorList>
            <consortium name="Ensembl"/>
        </authorList>
    </citation>
    <scope>IDENTIFICATION</scope>
</reference>
<evidence type="ECO:0000256" key="20">
    <source>
        <dbReference type="ARBA" id="ARBA00029636"/>
    </source>
</evidence>
<dbReference type="Proteomes" id="UP000694569">
    <property type="component" value="Unplaced"/>
</dbReference>
<evidence type="ECO:0000313" key="34">
    <source>
        <dbReference type="Ensembl" id="ENSLLEP00000016674.1"/>
    </source>
</evidence>
<dbReference type="InterPro" id="IPR002035">
    <property type="entry name" value="VWF_A"/>
</dbReference>
<dbReference type="PROSITE" id="PS50287">
    <property type="entry name" value="SRCR_2"/>
    <property type="match status" value="1"/>
</dbReference>
<comment type="catalytic activity">
    <reaction evidence="1">
        <text>Cleavage of Arg-|-Ser bond in complement component C3 alpha-chain to yield C3a and C3b, and Arg-|-Xaa bond in complement component C5 alpha-chain to yield C5a and C5b.</text>
        <dbReference type="EC" id="3.4.21.47"/>
    </reaction>
</comment>
<evidence type="ECO:0000256" key="18">
    <source>
        <dbReference type="ARBA" id="ARBA00023162"/>
    </source>
</evidence>
<dbReference type="PROSITE" id="PS50923">
    <property type="entry name" value="SUSHI"/>
    <property type="match status" value="2"/>
</dbReference>
<evidence type="ECO:0000256" key="19">
    <source>
        <dbReference type="ARBA" id="ARBA00023180"/>
    </source>
</evidence>
<comment type="cofactor">
    <cofactor evidence="3">
        <name>Mg(2+)</name>
        <dbReference type="ChEBI" id="CHEBI:18420"/>
    </cofactor>
</comment>
<dbReference type="EC" id="3.4.21.47" evidence="6"/>
<dbReference type="SMART" id="SM00327">
    <property type="entry name" value="VWA"/>
    <property type="match status" value="1"/>
</dbReference>
<dbReference type="GO" id="GO:0016020">
    <property type="term" value="C:membrane"/>
    <property type="evidence" value="ECO:0007669"/>
    <property type="project" value="InterPro"/>
</dbReference>
<feature type="signal peptide" evidence="29">
    <location>
        <begin position="1"/>
        <end position="15"/>
    </location>
</feature>
<dbReference type="GO" id="GO:0004252">
    <property type="term" value="F:serine-type endopeptidase activity"/>
    <property type="evidence" value="ECO:0007669"/>
    <property type="project" value="UniProtKB-EC"/>
</dbReference>
<dbReference type="SMART" id="SM00032">
    <property type="entry name" value="CCP"/>
    <property type="match status" value="3"/>
</dbReference>
<dbReference type="Pfam" id="PF00089">
    <property type="entry name" value="Trypsin"/>
    <property type="match status" value="2"/>
</dbReference>
<comment type="caution">
    <text evidence="27">Lacks conserved residue(s) required for the propagation of feature annotation.</text>
</comment>
<dbReference type="Gene3D" id="2.40.10.10">
    <property type="entry name" value="Trypsin-like serine proteases"/>
    <property type="match status" value="2"/>
</dbReference>
<dbReference type="PIRSF" id="PIRSF001154">
    <property type="entry name" value="Compl_C2_B"/>
    <property type="match status" value="1"/>
</dbReference>
<keyword evidence="19" id="KW-0325">Glycoprotein</keyword>
<organism evidence="34 35">
    <name type="scientific">Leptobrachium leishanense</name>
    <name type="common">Leishan spiny toad</name>
    <dbReference type="NCBI Taxonomy" id="445787"/>
    <lineage>
        <taxon>Eukaryota</taxon>
        <taxon>Metazoa</taxon>
        <taxon>Chordata</taxon>
        <taxon>Craniata</taxon>
        <taxon>Vertebrata</taxon>
        <taxon>Euteleostomi</taxon>
        <taxon>Amphibia</taxon>
        <taxon>Batrachia</taxon>
        <taxon>Anura</taxon>
        <taxon>Pelobatoidea</taxon>
        <taxon>Megophryidae</taxon>
        <taxon>Leptobrachium</taxon>
    </lineage>
</organism>
<evidence type="ECO:0000256" key="22">
    <source>
        <dbReference type="ARBA" id="ARBA00093402"/>
    </source>
</evidence>
<proteinExistence type="predicted"/>
<dbReference type="InterPro" id="IPR043504">
    <property type="entry name" value="Peptidase_S1_PA_chymotrypsin"/>
</dbReference>